<evidence type="ECO:0000256" key="3">
    <source>
        <dbReference type="ARBA" id="ARBA00009347"/>
    </source>
</evidence>
<dbReference type="PROSITE" id="PS00073">
    <property type="entry name" value="ACYL_COA_DH_2"/>
    <property type="match status" value="1"/>
</dbReference>
<evidence type="ECO:0000256" key="1">
    <source>
        <dbReference type="ARBA" id="ARBA00001974"/>
    </source>
</evidence>
<comment type="pathway">
    <text evidence="2">Amino-acid degradation; L-valine degradation.</text>
</comment>
<protein>
    <submittedName>
        <fullName evidence="12">Acyl-CoA dehydrogenase family protein</fullName>
    </submittedName>
</protein>
<comment type="cofactor">
    <cofactor evidence="1 8">
        <name>FAD</name>
        <dbReference type="ChEBI" id="CHEBI:57692"/>
    </cofactor>
</comment>
<dbReference type="InterPro" id="IPR036250">
    <property type="entry name" value="AcylCo_DH-like_C"/>
</dbReference>
<dbReference type="SUPFAM" id="SSF56645">
    <property type="entry name" value="Acyl-CoA dehydrogenase NM domain-like"/>
    <property type="match status" value="1"/>
</dbReference>
<dbReference type="FunFam" id="2.40.110.10:FF:000001">
    <property type="entry name" value="Acyl-CoA dehydrogenase, mitochondrial"/>
    <property type="match status" value="1"/>
</dbReference>
<dbReference type="PANTHER" id="PTHR43884:SF12">
    <property type="entry name" value="ISOVALERYL-COA DEHYDROGENASE, MITOCHONDRIAL-RELATED"/>
    <property type="match status" value="1"/>
</dbReference>
<organism evidence="12 13">
    <name type="scientific">Zarconia navalis LEGE 11467</name>
    <dbReference type="NCBI Taxonomy" id="1828826"/>
    <lineage>
        <taxon>Bacteria</taxon>
        <taxon>Bacillati</taxon>
        <taxon>Cyanobacteriota</taxon>
        <taxon>Cyanophyceae</taxon>
        <taxon>Oscillatoriophycideae</taxon>
        <taxon>Oscillatoriales</taxon>
        <taxon>Oscillatoriales incertae sedis</taxon>
        <taxon>Zarconia</taxon>
        <taxon>Zarconia navalis</taxon>
    </lineage>
</organism>
<dbReference type="InterPro" id="IPR009075">
    <property type="entry name" value="AcylCo_DH/oxidase_C"/>
</dbReference>
<dbReference type="InterPro" id="IPR009100">
    <property type="entry name" value="AcylCoA_DH/oxidase_NM_dom_sf"/>
</dbReference>
<dbReference type="RefSeq" id="WP_264319741.1">
    <property type="nucleotide sequence ID" value="NZ_JADEXN010000012.1"/>
</dbReference>
<comment type="caution">
    <text evidence="12">The sequence shown here is derived from an EMBL/GenBank/DDBJ whole genome shotgun (WGS) entry which is preliminary data.</text>
</comment>
<evidence type="ECO:0000259" key="10">
    <source>
        <dbReference type="Pfam" id="PF02770"/>
    </source>
</evidence>
<evidence type="ECO:0000256" key="2">
    <source>
        <dbReference type="ARBA" id="ARBA00005109"/>
    </source>
</evidence>
<dbReference type="InterPro" id="IPR013786">
    <property type="entry name" value="AcylCoA_DH/ox_N"/>
</dbReference>
<evidence type="ECO:0000259" key="11">
    <source>
        <dbReference type="Pfam" id="PF02771"/>
    </source>
</evidence>
<evidence type="ECO:0000256" key="5">
    <source>
        <dbReference type="ARBA" id="ARBA00022630"/>
    </source>
</evidence>
<keyword evidence="7 8" id="KW-0560">Oxidoreductase</keyword>
<dbReference type="InterPro" id="IPR006091">
    <property type="entry name" value="Acyl-CoA_Oxase/DH_mid-dom"/>
</dbReference>
<dbReference type="Pfam" id="PF02771">
    <property type="entry name" value="Acyl-CoA_dh_N"/>
    <property type="match status" value="1"/>
</dbReference>
<dbReference type="AlphaFoldDB" id="A0A928VXH6"/>
<proteinExistence type="inferred from homology"/>
<dbReference type="Gene3D" id="1.10.540.10">
    <property type="entry name" value="Acyl-CoA dehydrogenase/oxidase, N-terminal domain"/>
    <property type="match status" value="1"/>
</dbReference>
<dbReference type="Gene3D" id="2.40.110.10">
    <property type="entry name" value="Butyryl-CoA Dehydrogenase, subunit A, domain 2"/>
    <property type="match status" value="1"/>
</dbReference>
<reference evidence="12" key="1">
    <citation type="submission" date="2020-10" db="EMBL/GenBank/DDBJ databases">
        <authorList>
            <person name="Castelo-Branco R."/>
            <person name="Eusebio N."/>
            <person name="Adriana R."/>
            <person name="Vieira A."/>
            <person name="Brugerolle De Fraissinette N."/>
            <person name="Rezende De Castro R."/>
            <person name="Schneider M.P."/>
            <person name="Vasconcelos V."/>
            <person name="Leao P.N."/>
        </authorList>
    </citation>
    <scope>NUCLEOTIDE SEQUENCE</scope>
    <source>
        <strain evidence="12">LEGE 11467</strain>
    </source>
</reference>
<evidence type="ECO:0000313" key="13">
    <source>
        <dbReference type="Proteomes" id="UP000621799"/>
    </source>
</evidence>
<dbReference type="InterPro" id="IPR037069">
    <property type="entry name" value="AcylCoA_DH/ox_N_sf"/>
</dbReference>
<dbReference type="SUPFAM" id="SSF47203">
    <property type="entry name" value="Acyl-CoA dehydrogenase C-terminal domain-like"/>
    <property type="match status" value="1"/>
</dbReference>
<dbReference type="GO" id="GO:0003995">
    <property type="term" value="F:acyl-CoA dehydrogenase activity"/>
    <property type="evidence" value="ECO:0007669"/>
    <property type="project" value="InterPro"/>
</dbReference>
<dbReference type="Gene3D" id="1.20.140.10">
    <property type="entry name" value="Butyryl-CoA Dehydrogenase, subunit A, domain 3"/>
    <property type="match status" value="1"/>
</dbReference>
<keyword evidence="5 8" id="KW-0285">Flavoprotein</keyword>
<dbReference type="PANTHER" id="PTHR43884">
    <property type="entry name" value="ACYL-COA DEHYDROGENASE"/>
    <property type="match status" value="1"/>
</dbReference>
<dbReference type="GO" id="GO:0050660">
    <property type="term" value="F:flavin adenine dinucleotide binding"/>
    <property type="evidence" value="ECO:0007669"/>
    <property type="project" value="InterPro"/>
</dbReference>
<evidence type="ECO:0000256" key="4">
    <source>
        <dbReference type="ARBA" id="ARBA00022456"/>
    </source>
</evidence>
<dbReference type="GO" id="GO:0009083">
    <property type="term" value="P:branched-chain amino acid catabolic process"/>
    <property type="evidence" value="ECO:0007669"/>
    <property type="project" value="UniProtKB-KW"/>
</dbReference>
<feature type="domain" description="Acyl-CoA dehydrogenase/oxidase N-terminal" evidence="11">
    <location>
        <begin position="6"/>
        <end position="120"/>
    </location>
</feature>
<evidence type="ECO:0000256" key="6">
    <source>
        <dbReference type="ARBA" id="ARBA00022827"/>
    </source>
</evidence>
<dbReference type="Pfam" id="PF00441">
    <property type="entry name" value="Acyl-CoA_dh_1"/>
    <property type="match status" value="1"/>
</dbReference>
<dbReference type="Proteomes" id="UP000621799">
    <property type="component" value="Unassembled WGS sequence"/>
</dbReference>
<evidence type="ECO:0000259" key="9">
    <source>
        <dbReference type="Pfam" id="PF00441"/>
    </source>
</evidence>
<comment type="similarity">
    <text evidence="3 8">Belongs to the acyl-CoA dehydrogenase family.</text>
</comment>
<dbReference type="FunFam" id="1.20.140.10:FF:000001">
    <property type="entry name" value="Acyl-CoA dehydrogenase"/>
    <property type="match status" value="1"/>
</dbReference>
<name>A0A928VXH6_9CYAN</name>
<evidence type="ECO:0000256" key="7">
    <source>
        <dbReference type="ARBA" id="ARBA00023002"/>
    </source>
</evidence>
<keyword evidence="6 8" id="KW-0274">FAD</keyword>
<gene>
    <name evidence="12" type="ORF">IQ235_01555</name>
</gene>
<dbReference type="InterPro" id="IPR006089">
    <property type="entry name" value="Acyl-CoA_DH_CS"/>
</dbReference>
<evidence type="ECO:0000313" key="12">
    <source>
        <dbReference type="EMBL" id="MBE9039480.1"/>
    </source>
</evidence>
<dbReference type="EMBL" id="JADEXN010000012">
    <property type="protein sequence ID" value="MBE9039480.1"/>
    <property type="molecule type" value="Genomic_DNA"/>
</dbReference>
<dbReference type="InterPro" id="IPR046373">
    <property type="entry name" value="Acyl-CoA_Oxase/DH_mid-dom_sf"/>
</dbReference>
<feature type="domain" description="Acyl-CoA dehydrogenase/oxidase C-terminal" evidence="9">
    <location>
        <begin position="231"/>
        <end position="378"/>
    </location>
</feature>
<dbReference type="Pfam" id="PF02770">
    <property type="entry name" value="Acyl-CoA_dh_M"/>
    <property type="match status" value="1"/>
</dbReference>
<sequence>MDFSWTEEQIQFKKKVVQFAQQELQSNLVDLDRREEFDREGWKKCGDFGLIGLPISREYGGGKADILTTICGLEALGYGCKDNGLIFAINAQIWACEIPILTFGTEAQKQKYLPKLCQGQLIGAHAASEPDAGSDIYSLKTTAELQGDKYILNGTKNWVTNGPVADLNIVFANVAPEKGKRGITGFLVEKDFPGVVMNRKISKMGLRTTQLGELVLENCQVPVENRLGREGAGLAIFNHSMEWERGFILASAIGTMERLLETCIRYAKKRQQFGQAIGKFQLVSSKIVEMKLRLETARSLLYKMGWLKHIKKTAISEAAMVKLHVSESWVQTCLDAIQIHGGYGYLTELELERELRDALGSKLYSGTSEIQSQIIAQMMGV</sequence>
<evidence type="ECO:0000256" key="8">
    <source>
        <dbReference type="RuleBase" id="RU362125"/>
    </source>
</evidence>
<keyword evidence="4" id="KW-0101">Branched-chain amino acid catabolism</keyword>
<keyword evidence="13" id="KW-1185">Reference proteome</keyword>
<accession>A0A928VXH6</accession>
<feature type="domain" description="Acyl-CoA oxidase/dehydrogenase middle" evidence="10">
    <location>
        <begin position="125"/>
        <end position="219"/>
    </location>
</feature>